<sequence>MLETQIAQLAAAFPSPTLGKLPGQPEPPPKEHINAVTTRGGRSTQDPPHPRSAGKEQEKPAEPEEEEVMSEPLVKEAPKSAPHEFYDTTVLPFPQRQKKTSVDNQFGKFVEVIKKLYVNIPLLDVMQVPTYAKYLKDILNNKMPLPSTEVVHLTEESSAAILNKPP</sequence>
<feature type="compositionally biased region" description="Basic and acidic residues" evidence="1">
    <location>
        <begin position="53"/>
        <end position="62"/>
    </location>
</feature>
<evidence type="ECO:0000313" key="3">
    <source>
        <dbReference type="Proteomes" id="UP001341281"/>
    </source>
</evidence>
<reference evidence="2 3" key="1">
    <citation type="submission" date="2024-02" db="EMBL/GenBank/DDBJ databases">
        <title>High-quality chromosome-scale genome assembly of Pensacola bahiagrass (Paspalum notatum Flugge var. saurae).</title>
        <authorList>
            <person name="Vega J.M."/>
            <person name="Podio M."/>
            <person name="Orjuela J."/>
            <person name="Siena L.A."/>
            <person name="Pessino S.C."/>
            <person name="Combes M.C."/>
            <person name="Mariac C."/>
            <person name="Albertini E."/>
            <person name="Pupilli F."/>
            <person name="Ortiz J.P.A."/>
            <person name="Leblanc O."/>
        </authorList>
    </citation>
    <scope>NUCLEOTIDE SEQUENCE [LARGE SCALE GENOMIC DNA]</scope>
    <source>
        <strain evidence="2">R1</strain>
        <tissue evidence="2">Leaf</tissue>
    </source>
</reference>
<protein>
    <submittedName>
        <fullName evidence="2">Uncharacterized protein</fullName>
    </submittedName>
</protein>
<dbReference type="EMBL" id="CP144751">
    <property type="protein sequence ID" value="WVZ83403.1"/>
    <property type="molecule type" value="Genomic_DNA"/>
</dbReference>
<name>A0AAQ3U104_PASNO</name>
<feature type="compositionally biased region" description="Polar residues" evidence="1">
    <location>
        <begin position="35"/>
        <end position="46"/>
    </location>
</feature>
<dbReference type="Proteomes" id="UP001341281">
    <property type="component" value="Chromosome 07"/>
</dbReference>
<proteinExistence type="predicted"/>
<evidence type="ECO:0000313" key="2">
    <source>
        <dbReference type="EMBL" id="WVZ83403.1"/>
    </source>
</evidence>
<keyword evidence="3" id="KW-1185">Reference proteome</keyword>
<gene>
    <name evidence="2" type="ORF">U9M48_030556</name>
</gene>
<feature type="region of interest" description="Disordered" evidence="1">
    <location>
        <begin position="13"/>
        <end position="80"/>
    </location>
</feature>
<accession>A0AAQ3U104</accession>
<dbReference type="AlphaFoldDB" id="A0AAQ3U104"/>
<evidence type="ECO:0000256" key="1">
    <source>
        <dbReference type="SAM" id="MobiDB-lite"/>
    </source>
</evidence>
<organism evidence="2 3">
    <name type="scientific">Paspalum notatum var. saurae</name>
    <dbReference type="NCBI Taxonomy" id="547442"/>
    <lineage>
        <taxon>Eukaryota</taxon>
        <taxon>Viridiplantae</taxon>
        <taxon>Streptophyta</taxon>
        <taxon>Embryophyta</taxon>
        <taxon>Tracheophyta</taxon>
        <taxon>Spermatophyta</taxon>
        <taxon>Magnoliopsida</taxon>
        <taxon>Liliopsida</taxon>
        <taxon>Poales</taxon>
        <taxon>Poaceae</taxon>
        <taxon>PACMAD clade</taxon>
        <taxon>Panicoideae</taxon>
        <taxon>Andropogonodae</taxon>
        <taxon>Paspaleae</taxon>
        <taxon>Paspalinae</taxon>
        <taxon>Paspalum</taxon>
    </lineage>
</organism>